<gene>
    <name evidence="1" type="ORF">HNR12_002037</name>
</gene>
<accession>A0A853BL90</accession>
<dbReference type="AlphaFoldDB" id="A0A853BL90"/>
<evidence type="ECO:0000313" key="2">
    <source>
        <dbReference type="Proteomes" id="UP000575985"/>
    </source>
</evidence>
<name>A0A853BL90_9ACTN</name>
<sequence>MAVANDLVSGWDSAKGTQGDHIVAVSLLHLYLRVTLAD</sequence>
<keyword evidence="2" id="KW-1185">Reference proteome</keyword>
<proteinExistence type="predicted"/>
<organism evidence="1 2">
    <name type="scientific">Streptomonospora nanhaiensis</name>
    <dbReference type="NCBI Taxonomy" id="1323731"/>
    <lineage>
        <taxon>Bacteria</taxon>
        <taxon>Bacillati</taxon>
        <taxon>Actinomycetota</taxon>
        <taxon>Actinomycetes</taxon>
        <taxon>Streptosporangiales</taxon>
        <taxon>Nocardiopsidaceae</taxon>
        <taxon>Streptomonospora</taxon>
    </lineage>
</organism>
<protein>
    <submittedName>
        <fullName evidence="1">Uncharacterized protein</fullName>
    </submittedName>
</protein>
<reference evidence="1 2" key="1">
    <citation type="submission" date="2020-07" db="EMBL/GenBank/DDBJ databases">
        <title>Sequencing the genomes of 1000 actinobacteria strains.</title>
        <authorList>
            <person name="Klenk H.-P."/>
        </authorList>
    </citation>
    <scope>NUCLEOTIDE SEQUENCE [LARGE SCALE GENOMIC DNA]</scope>
    <source>
        <strain evidence="1 2">DSM 45927</strain>
    </source>
</reference>
<evidence type="ECO:0000313" key="1">
    <source>
        <dbReference type="EMBL" id="NYI95760.1"/>
    </source>
</evidence>
<dbReference type="EMBL" id="JACCFO010000001">
    <property type="protein sequence ID" value="NYI95760.1"/>
    <property type="molecule type" value="Genomic_DNA"/>
</dbReference>
<dbReference type="Proteomes" id="UP000575985">
    <property type="component" value="Unassembled WGS sequence"/>
</dbReference>
<comment type="caution">
    <text evidence="1">The sequence shown here is derived from an EMBL/GenBank/DDBJ whole genome shotgun (WGS) entry which is preliminary data.</text>
</comment>